<comment type="similarity">
    <text evidence="2 7">Belongs to the sodium:solute symporter (SSF) (TC 2.A.21) family.</text>
</comment>
<feature type="transmembrane region" description="Helical" evidence="8">
    <location>
        <begin position="44"/>
        <end position="63"/>
    </location>
</feature>
<evidence type="ECO:0000256" key="7">
    <source>
        <dbReference type="RuleBase" id="RU362091"/>
    </source>
</evidence>
<feature type="transmembrane region" description="Helical" evidence="8">
    <location>
        <begin position="361"/>
        <end position="381"/>
    </location>
</feature>
<dbReference type="PROSITE" id="PS50283">
    <property type="entry name" value="NA_SOLUT_SYMP_3"/>
    <property type="match status" value="1"/>
</dbReference>
<dbReference type="CDD" id="cd10322">
    <property type="entry name" value="SLC5sbd"/>
    <property type="match status" value="1"/>
</dbReference>
<evidence type="ECO:0000256" key="5">
    <source>
        <dbReference type="ARBA" id="ARBA00022989"/>
    </source>
</evidence>
<feature type="transmembrane region" description="Helical" evidence="8">
    <location>
        <begin position="117"/>
        <end position="143"/>
    </location>
</feature>
<dbReference type="InterPro" id="IPR038377">
    <property type="entry name" value="Na/Glc_symporter_sf"/>
</dbReference>
<feature type="transmembrane region" description="Helical" evidence="8">
    <location>
        <begin position="75"/>
        <end position="96"/>
    </location>
</feature>
<evidence type="ECO:0000313" key="10">
    <source>
        <dbReference type="Proteomes" id="UP000043763"/>
    </source>
</evidence>
<reference evidence="10" key="1">
    <citation type="submission" date="2015-04" db="EMBL/GenBank/DDBJ databases">
        <authorList>
            <person name="Mushtaq Mamoona"/>
        </authorList>
    </citation>
    <scope>NUCLEOTIDE SEQUENCE [LARGE SCALE GENOMIC DNA]</scope>
    <source>
        <strain evidence="10">AN4859/03</strain>
    </source>
</reference>
<evidence type="ECO:0000256" key="6">
    <source>
        <dbReference type="ARBA" id="ARBA00023136"/>
    </source>
</evidence>
<gene>
    <name evidence="9" type="ORF">BRSU_2081</name>
</gene>
<keyword evidence="5 8" id="KW-1133">Transmembrane helix</keyword>
<dbReference type="PANTHER" id="PTHR48086">
    <property type="entry name" value="SODIUM/PROLINE SYMPORTER-RELATED"/>
    <property type="match status" value="1"/>
</dbReference>
<feature type="transmembrane region" description="Helical" evidence="8">
    <location>
        <begin position="221"/>
        <end position="240"/>
    </location>
</feature>
<dbReference type="AlphaFoldDB" id="A0A0G4K9N5"/>
<keyword evidence="3" id="KW-0813">Transport</keyword>
<evidence type="ECO:0000256" key="8">
    <source>
        <dbReference type="SAM" id="Phobius"/>
    </source>
</evidence>
<dbReference type="EMBL" id="CVLB01000002">
    <property type="protein sequence ID" value="CRF34534.1"/>
    <property type="molecule type" value="Genomic_DNA"/>
</dbReference>
<protein>
    <submittedName>
        <fullName evidence="9">Sodium:solute symporter</fullName>
    </submittedName>
</protein>
<dbReference type="Proteomes" id="UP000043763">
    <property type="component" value="Unassembled WGS sequence"/>
</dbReference>
<feature type="transmembrane region" description="Helical" evidence="8">
    <location>
        <begin position="183"/>
        <end position="201"/>
    </location>
</feature>
<feature type="transmembrane region" description="Helical" evidence="8">
    <location>
        <begin position="155"/>
        <end position="176"/>
    </location>
</feature>
<dbReference type="PANTHER" id="PTHR48086:SF7">
    <property type="entry name" value="SODIUM-SOLUTE SYMPORTER-RELATED"/>
    <property type="match status" value="1"/>
</dbReference>
<dbReference type="Gene3D" id="1.20.1730.10">
    <property type="entry name" value="Sodium/glucose cotransporter"/>
    <property type="match status" value="1"/>
</dbReference>
<sequence>MGGTIVIIIVVLYLVAMLLIGVYSSKKISNSNDFALAGRNLGPVLLAGTLAATNIGGGTSLGLAEQAFGKWGLSAVWYVITASIAYLVLAFLAQRFRNAMVTTVSEYFYKRYGKANALVTSIIMGLPMIGITAAQIIASASILTVMTGWNYKLSVVIVTIVVTAYSSMGGLWGVAFTDLIQGSLVFIGSLVAIPFALNYAGGFDHVLSNLTPAQKSFTAGMGWPTIISLTIMYIASYSVGPEISQRFFSARDSKSLMIGSLVGGLVCILYSLFPAFLGLIASSVVKDGLLTSELLTSEGTRYILPVLAMHTMPPVIVGLLFSALISATMSSADSDMLAVSVIATNDIYKKYINKDATDKQLLFIGRACMVAVGLISMFIAFKASNLITILMFSFSLRAAGVFIPYLFGNYTNKKLSAVASMGSLIAGSVVTIFFQYNKNINLFGVDPIIPGIVASLVVFLVLSAIIQPKPDVSDTKEAK</sequence>
<evidence type="ECO:0000256" key="1">
    <source>
        <dbReference type="ARBA" id="ARBA00004141"/>
    </source>
</evidence>
<evidence type="ECO:0000256" key="4">
    <source>
        <dbReference type="ARBA" id="ARBA00022692"/>
    </source>
</evidence>
<keyword evidence="10" id="KW-1185">Reference proteome</keyword>
<dbReference type="Pfam" id="PF00474">
    <property type="entry name" value="SSF"/>
    <property type="match status" value="1"/>
</dbReference>
<feature type="transmembrane region" description="Helical" evidence="8">
    <location>
        <begin position="415"/>
        <end position="436"/>
    </location>
</feature>
<feature type="transmembrane region" description="Helical" evidence="8">
    <location>
        <begin position="302"/>
        <end position="327"/>
    </location>
</feature>
<evidence type="ECO:0000313" key="9">
    <source>
        <dbReference type="EMBL" id="CRF34534.1"/>
    </source>
</evidence>
<dbReference type="InterPro" id="IPR001734">
    <property type="entry name" value="Na/solute_symporter"/>
</dbReference>
<comment type="subcellular location">
    <subcellularLocation>
        <location evidence="1">Membrane</location>
        <topology evidence="1">Multi-pass membrane protein</topology>
    </subcellularLocation>
</comment>
<name>A0A0G4K9N5_9SPIR</name>
<proteinExistence type="inferred from homology"/>
<dbReference type="RefSeq" id="WP_048595271.1">
    <property type="nucleotide sequence ID" value="NZ_CVLB01000002.1"/>
</dbReference>
<keyword evidence="4 8" id="KW-0812">Transmembrane</keyword>
<accession>A0A0G4K9N5</accession>
<feature type="transmembrane region" description="Helical" evidence="8">
    <location>
        <begin position="448"/>
        <end position="466"/>
    </location>
</feature>
<dbReference type="InterPro" id="IPR050277">
    <property type="entry name" value="Sodium:Solute_Symporter"/>
</dbReference>
<dbReference type="GO" id="GO:0005886">
    <property type="term" value="C:plasma membrane"/>
    <property type="evidence" value="ECO:0007669"/>
    <property type="project" value="TreeGrafter"/>
</dbReference>
<feature type="transmembrane region" description="Helical" evidence="8">
    <location>
        <begin position="261"/>
        <end position="282"/>
    </location>
</feature>
<evidence type="ECO:0000256" key="3">
    <source>
        <dbReference type="ARBA" id="ARBA00022448"/>
    </source>
</evidence>
<evidence type="ECO:0000256" key="2">
    <source>
        <dbReference type="ARBA" id="ARBA00006434"/>
    </source>
</evidence>
<dbReference type="OrthoDB" id="9810181at2"/>
<feature type="transmembrane region" description="Helical" evidence="8">
    <location>
        <begin position="387"/>
        <end position="408"/>
    </location>
</feature>
<organism evidence="9 10">
    <name type="scientific">Brachyspira suanatina</name>
    <dbReference type="NCBI Taxonomy" id="381802"/>
    <lineage>
        <taxon>Bacteria</taxon>
        <taxon>Pseudomonadati</taxon>
        <taxon>Spirochaetota</taxon>
        <taxon>Spirochaetia</taxon>
        <taxon>Brachyspirales</taxon>
        <taxon>Brachyspiraceae</taxon>
        <taxon>Brachyspira</taxon>
    </lineage>
</organism>
<keyword evidence="6 8" id="KW-0472">Membrane</keyword>
<dbReference type="GO" id="GO:0022857">
    <property type="term" value="F:transmembrane transporter activity"/>
    <property type="evidence" value="ECO:0007669"/>
    <property type="project" value="InterPro"/>
</dbReference>
<feature type="transmembrane region" description="Helical" evidence="8">
    <location>
        <begin position="6"/>
        <end position="23"/>
    </location>
</feature>